<dbReference type="Gene3D" id="3.60.21.10">
    <property type="match status" value="1"/>
</dbReference>
<dbReference type="GO" id="GO:0005737">
    <property type="term" value="C:cytoplasm"/>
    <property type="evidence" value="ECO:0007669"/>
    <property type="project" value="TreeGrafter"/>
</dbReference>
<accession>A0A016V1Z8</accession>
<reference evidence="8" key="1">
    <citation type="journal article" date="2015" name="Nat. Genet.">
        <title>The genome and transcriptome of the zoonotic hookworm Ancylostoma ceylanicum identify infection-specific gene families.</title>
        <authorList>
            <person name="Schwarz E.M."/>
            <person name="Hu Y."/>
            <person name="Antoshechkin I."/>
            <person name="Miller M.M."/>
            <person name="Sternberg P.W."/>
            <person name="Aroian R.V."/>
        </authorList>
    </citation>
    <scope>NUCLEOTIDE SEQUENCE</scope>
    <source>
        <strain evidence="8">HY135</strain>
    </source>
</reference>
<dbReference type="EMBL" id="JARK01001355">
    <property type="protein sequence ID" value="EYC21689.1"/>
    <property type="molecule type" value="Genomic_DNA"/>
</dbReference>
<protein>
    <recommendedName>
        <fullName evidence="5">Serine/threonine-protein phosphatase</fullName>
        <ecNumber evidence="5">3.1.3.16</ecNumber>
    </recommendedName>
</protein>
<evidence type="ECO:0000256" key="1">
    <source>
        <dbReference type="ARBA" id="ARBA00001936"/>
    </source>
</evidence>
<dbReference type="PANTHER" id="PTHR11668">
    <property type="entry name" value="SERINE/THREONINE PROTEIN PHOSPHATASE"/>
    <property type="match status" value="1"/>
</dbReference>
<keyword evidence="4" id="KW-0464">Manganese</keyword>
<evidence type="ECO:0000256" key="2">
    <source>
        <dbReference type="ARBA" id="ARBA00022723"/>
    </source>
</evidence>
<keyword evidence="2" id="KW-0479">Metal-binding</keyword>
<dbReference type="InterPro" id="IPR029052">
    <property type="entry name" value="Metallo-depent_PP-like"/>
</dbReference>
<dbReference type="FunFam" id="3.60.21.10:FF:000212">
    <property type="entry name" value="Serine/threonine-protein phosphatase"/>
    <property type="match status" value="1"/>
</dbReference>
<feature type="non-terminal residue" evidence="7">
    <location>
        <position position="272"/>
    </location>
</feature>
<sequence length="272" mass="31392">VCGDIHGQFPDLLRIFNRCGYPPDCSYLFLGDYVDRGRQQLEVITILMSYKILYPECFFILRGNHECKIINKVYGFYDECKRRYSVKLYNVFQDFFDALPLCSLVAGRILGMHGGLSPELTSWAQMDEIVRPLDPEDVPLAMDLLWSDPDDHTRGWAKNSRGVSYVFGTDVVKKFCRDMDLDLIVRAHQVVQDGYEFFADRRLVTIFSAPKVKVRKMVYLATDQSEWGTIRVKDEELSRTYGRSKKSFVIRATSPMHYHTWCDVAHLPGSAA</sequence>
<dbReference type="SMART" id="SM00156">
    <property type="entry name" value="PP2Ac"/>
    <property type="match status" value="1"/>
</dbReference>
<organism evidence="7 8">
    <name type="scientific">Ancylostoma ceylanicum</name>
    <dbReference type="NCBI Taxonomy" id="53326"/>
    <lineage>
        <taxon>Eukaryota</taxon>
        <taxon>Metazoa</taxon>
        <taxon>Ecdysozoa</taxon>
        <taxon>Nematoda</taxon>
        <taxon>Chromadorea</taxon>
        <taxon>Rhabditida</taxon>
        <taxon>Rhabditina</taxon>
        <taxon>Rhabditomorpha</taxon>
        <taxon>Strongyloidea</taxon>
        <taxon>Ancylostomatidae</taxon>
        <taxon>Ancylostomatinae</taxon>
        <taxon>Ancylostoma</taxon>
    </lineage>
</organism>
<evidence type="ECO:0000313" key="7">
    <source>
        <dbReference type="EMBL" id="EYC21689.1"/>
    </source>
</evidence>
<comment type="similarity">
    <text evidence="5">Belongs to the PPP phosphatase family.</text>
</comment>
<dbReference type="InterPro" id="IPR004843">
    <property type="entry name" value="Calcineurin-like_PHP"/>
</dbReference>
<dbReference type="GO" id="GO:0046872">
    <property type="term" value="F:metal ion binding"/>
    <property type="evidence" value="ECO:0007669"/>
    <property type="project" value="UniProtKB-KW"/>
</dbReference>
<keyword evidence="3 5" id="KW-0378">Hydrolase</keyword>
<dbReference type="InterPro" id="IPR006186">
    <property type="entry name" value="Ser/Thr-sp_prot-phosphatase"/>
</dbReference>
<proteinExistence type="inferred from homology"/>
<dbReference type="SUPFAM" id="SSF56300">
    <property type="entry name" value="Metallo-dependent phosphatases"/>
    <property type="match status" value="1"/>
</dbReference>
<keyword evidence="8" id="KW-1185">Reference proteome</keyword>
<comment type="catalytic activity">
    <reaction evidence="5">
        <text>O-phospho-L-threonyl-[protein] + H2O = L-threonyl-[protein] + phosphate</text>
        <dbReference type="Rhea" id="RHEA:47004"/>
        <dbReference type="Rhea" id="RHEA-COMP:11060"/>
        <dbReference type="Rhea" id="RHEA-COMP:11605"/>
        <dbReference type="ChEBI" id="CHEBI:15377"/>
        <dbReference type="ChEBI" id="CHEBI:30013"/>
        <dbReference type="ChEBI" id="CHEBI:43474"/>
        <dbReference type="ChEBI" id="CHEBI:61977"/>
        <dbReference type="EC" id="3.1.3.16"/>
    </reaction>
</comment>
<dbReference type="InterPro" id="IPR050341">
    <property type="entry name" value="PP1_catalytic_subunit"/>
</dbReference>
<evidence type="ECO:0000256" key="3">
    <source>
        <dbReference type="ARBA" id="ARBA00022801"/>
    </source>
</evidence>
<comment type="cofactor">
    <cofactor evidence="1">
        <name>Mn(2+)</name>
        <dbReference type="ChEBI" id="CHEBI:29035"/>
    </cofactor>
</comment>
<dbReference type="EC" id="3.1.3.16" evidence="5"/>
<dbReference type="PROSITE" id="PS00125">
    <property type="entry name" value="SER_THR_PHOSPHATASE"/>
    <property type="match status" value="1"/>
</dbReference>
<dbReference type="PRINTS" id="PR00114">
    <property type="entry name" value="STPHPHTASE"/>
</dbReference>
<dbReference type="GO" id="GO:0004722">
    <property type="term" value="F:protein serine/threonine phosphatase activity"/>
    <property type="evidence" value="ECO:0007669"/>
    <property type="project" value="UniProtKB-EC"/>
</dbReference>
<dbReference type="OrthoDB" id="1930084at2759"/>
<evidence type="ECO:0000259" key="6">
    <source>
        <dbReference type="PROSITE" id="PS00125"/>
    </source>
</evidence>
<comment type="caution">
    <text evidence="7">The sequence shown here is derived from an EMBL/GenBank/DDBJ whole genome shotgun (WGS) entry which is preliminary data.</text>
</comment>
<evidence type="ECO:0000256" key="5">
    <source>
        <dbReference type="RuleBase" id="RU004273"/>
    </source>
</evidence>
<dbReference type="GO" id="GO:0005634">
    <property type="term" value="C:nucleus"/>
    <property type="evidence" value="ECO:0007669"/>
    <property type="project" value="TreeGrafter"/>
</dbReference>
<gene>
    <name evidence="7" type="primary">Acey_s0019.g3960</name>
    <name evidence="7" type="ORF">Y032_0019g3960</name>
</gene>
<name>A0A016V1Z8_9BILA</name>
<dbReference type="Pfam" id="PF00149">
    <property type="entry name" value="Metallophos"/>
    <property type="match status" value="1"/>
</dbReference>
<feature type="domain" description="Serine/threonine specific protein phosphatases" evidence="6">
    <location>
        <begin position="61"/>
        <end position="66"/>
    </location>
</feature>
<dbReference type="Proteomes" id="UP000024635">
    <property type="component" value="Unassembled WGS sequence"/>
</dbReference>
<dbReference type="AlphaFoldDB" id="A0A016V1Z8"/>
<evidence type="ECO:0000313" key="8">
    <source>
        <dbReference type="Proteomes" id="UP000024635"/>
    </source>
</evidence>
<dbReference type="STRING" id="53326.A0A016V1Z8"/>
<dbReference type="PANTHER" id="PTHR11668:SF498">
    <property type="entry name" value="SERINE_THREONINE-PROTEIN PHOSPHATASE"/>
    <property type="match status" value="1"/>
</dbReference>
<evidence type="ECO:0000256" key="4">
    <source>
        <dbReference type="ARBA" id="ARBA00023211"/>
    </source>
</evidence>